<dbReference type="Gene3D" id="3.40.50.2000">
    <property type="entry name" value="Glycogen Phosphorylase B"/>
    <property type="match status" value="1"/>
</dbReference>
<reference evidence="1 2" key="1">
    <citation type="submission" date="2018-08" db="EMBL/GenBank/DDBJ databases">
        <title>Isolation, diversity and antifungal activity of Actinobacteria from cow dung.</title>
        <authorList>
            <person name="Ling L."/>
        </authorList>
    </citation>
    <scope>NUCLEOTIDE SEQUENCE [LARGE SCALE GENOMIC DNA]</scope>
    <source>
        <strain evidence="1 2">NEAU-LLE</strain>
    </source>
</reference>
<keyword evidence="2" id="KW-1185">Reference proteome</keyword>
<evidence type="ECO:0000313" key="1">
    <source>
        <dbReference type="EMBL" id="REJ08045.1"/>
    </source>
</evidence>
<accession>A0A371NYH6</accession>
<gene>
    <name evidence="1" type="ORF">DY023_01915</name>
</gene>
<dbReference type="Pfam" id="PF13692">
    <property type="entry name" value="Glyco_trans_1_4"/>
    <property type="match status" value="1"/>
</dbReference>
<evidence type="ECO:0000313" key="2">
    <source>
        <dbReference type="Proteomes" id="UP000262172"/>
    </source>
</evidence>
<organism evidence="1 2">
    <name type="scientific">Microbacterium bovistercoris</name>
    <dbReference type="NCBI Taxonomy" id="2293570"/>
    <lineage>
        <taxon>Bacteria</taxon>
        <taxon>Bacillati</taxon>
        <taxon>Actinomycetota</taxon>
        <taxon>Actinomycetes</taxon>
        <taxon>Micrococcales</taxon>
        <taxon>Microbacteriaceae</taxon>
        <taxon>Microbacterium</taxon>
    </lineage>
</organism>
<comment type="caution">
    <text evidence="1">The sequence shown here is derived from an EMBL/GenBank/DDBJ whole genome shotgun (WGS) entry which is preliminary data.</text>
</comment>
<dbReference type="OrthoDB" id="506201at2"/>
<dbReference type="Proteomes" id="UP000262172">
    <property type="component" value="Unassembled WGS sequence"/>
</dbReference>
<name>A0A371NYH6_9MICO</name>
<dbReference type="AlphaFoldDB" id="A0A371NYH6"/>
<dbReference type="RefSeq" id="WP_116240657.1">
    <property type="nucleotide sequence ID" value="NZ_QUAB01000013.1"/>
</dbReference>
<keyword evidence="1" id="KW-0808">Transferase</keyword>
<dbReference type="SUPFAM" id="SSF53756">
    <property type="entry name" value="UDP-Glycosyltransferase/glycogen phosphorylase"/>
    <property type="match status" value="1"/>
</dbReference>
<protein>
    <submittedName>
        <fullName evidence="1">Glycosyltransferase</fullName>
    </submittedName>
</protein>
<dbReference type="EMBL" id="QUAB01000013">
    <property type="protein sequence ID" value="REJ08045.1"/>
    <property type="molecule type" value="Genomic_DNA"/>
</dbReference>
<proteinExistence type="predicted"/>
<sequence>MRLVYVSPGPLDAKAVEGLEQYAATWPGTIIALIPAGHAVETEPSGIHTVPAKVADRLDAVASLDPDVVLALHRPENIGLTRIAPTVLTAEVTKRIRTDLLRVSARGAINHARIKVGQTRLEHTYRSMSRSAAGLQCNGYAAWDAYAGLNANPMRFRDHRIRESDLTLARERSTWDGRRPLRVVFSGRVTAIKGPRTVLAVAALLPNVEFVILGEGDQKDELAAVAPSNVLFESFLPFAEWTSYMREHADLALLPHPQGDPSCTYYEALGCGVPVIGLPNTTWAQLANAEGLGWAEPDARSLATRIQVLRPEDLHRVRQRALATLEPFERVAARRVSHLVEVASSSTRIAKRP</sequence>
<dbReference type="GO" id="GO:0016740">
    <property type="term" value="F:transferase activity"/>
    <property type="evidence" value="ECO:0007669"/>
    <property type="project" value="UniProtKB-KW"/>
</dbReference>